<dbReference type="AlphaFoldDB" id="A0AAV4H2G8"/>
<dbReference type="Gene3D" id="3.40.50.150">
    <property type="entry name" value="Vaccinia Virus protein VP39"/>
    <property type="match status" value="1"/>
</dbReference>
<dbReference type="PANTHER" id="PTHR20974">
    <property type="entry name" value="UPF0585 PROTEIN CG18661"/>
    <property type="match status" value="1"/>
</dbReference>
<organism evidence="2 3">
    <name type="scientific">Elysia marginata</name>
    <dbReference type="NCBI Taxonomy" id="1093978"/>
    <lineage>
        <taxon>Eukaryota</taxon>
        <taxon>Metazoa</taxon>
        <taxon>Spiralia</taxon>
        <taxon>Lophotrochozoa</taxon>
        <taxon>Mollusca</taxon>
        <taxon>Gastropoda</taxon>
        <taxon>Heterobranchia</taxon>
        <taxon>Euthyneura</taxon>
        <taxon>Panpulmonata</taxon>
        <taxon>Sacoglossa</taxon>
        <taxon>Placobranchoidea</taxon>
        <taxon>Plakobranchidae</taxon>
        <taxon>Elysia</taxon>
    </lineage>
</organism>
<comment type="similarity">
    <text evidence="1">Belongs to the UPF0585 family.</text>
</comment>
<dbReference type="InterPro" id="IPR010342">
    <property type="entry name" value="DUF938"/>
</dbReference>
<dbReference type="Proteomes" id="UP000762676">
    <property type="component" value="Unassembled WGS sequence"/>
</dbReference>
<dbReference type="PANTHER" id="PTHR20974:SF0">
    <property type="entry name" value="UPF0585 PROTEIN CG18661"/>
    <property type="match status" value="1"/>
</dbReference>
<sequence>VLVDYVPPKNTTGFALEIASGGGQHVSHFAPNFPHIRWQPTDLDVACLKSIEAHIEENGLKNVLPPLAVDISQPIDQWASSDLTPGSCDLVLNINMVHISPWEASVGLFKTAGALLKPGGVLFMYGPYKVDGVLEPDSNIRFDQYLRSQDSRWGIRDLVDLDKLAKENQLKRENVVNMPANNKCAIFRKEL</sequence>
<gene>
    <name evidence="2" type="ORF">ElyMa_006181200</name>
</gene>
<proteinExistence type="inferred from homology"/>
<protein>
    <submittedName>
        <fullName evidence="2">UPF0585 protein C16orf13 homolog</fullName>
    </submittedName>
</protein>
<evidence type="ECO:0000313" key="2">
    <source>
        <dbReference type="EMBL" id="GFR91660.1"/>
    </source>
</evidence>
<reference evidence="2 3" key="1">
    <citation type="journal article" date="2021" name="Elife">
        <title>Chloroplast acquisition without the gene transfer in kleptoplastic sea slugs, Plakobranchus ocellatus.</title>
        <authorList>
            <person name="Maeda T."/>
            <person name="Takahashi S."/>
            <person name="Yoshida T."/>
            <person name="Shimamura S."/>
            <person name="Takaki Y."/>
            <person name="Nagai Y."/>
            <person name="Toyoda A."/>
            <person name="Suzuki Y."/>
            <person name="Arimoto A."/>
            <person name="Ishii H."/>
            <person name="Satoh N."/>
            <person name="Nishiyama T."/>
            <person name="Hasebe M."/>
            <person name="Maruyama T."/>
            <person name="Minagawa J."/>
            <person name="Obokata J."/>
            <person name="Shigenobu S."/>
        </authorList>
    </citation>
    <scope>NUCLEOTIDE SEQUENCE [LARGE SCALE GENOMIC DNA]</scope>
</reference>
<keyword evidence="3" id="KW-1185">Reference proteome</keyword>
<comment type="caution">
    <text evidence="2">The sequence shown here is derived from an EMBL/GenBank/DDBJ whole genome shotgun (WGS) entry which is preliminary data.</text>
</comment>
<feature type="non-terminal residue" evidence="2">
    <location>
        <position position="1"/>
    </location>
</feature>
<dbReference type="Pfam" id="PF06080">
    <property type="entry name" value="DUF938"/>
    <property type="match status" value="1"/>
</dbReference>
<accession>A0AAV4H2G8</accession>
<evidence type="ECO:0000313" key="3">
    <source>
        <dbReference type="Proteomes" id="UP000762676"/>
    </source>
</evidence>
<evidence type="ECO:0000256" key="1">
    <source>
        <dbReference type="ARBA" id="ARBA00008308"/>
    </source>
</evidence>
<dbReference type="EMBL" id="BMAT01012404">
    <property type="protein sequence ID" value="GFR91660.1"/>
    <property type="molecule type" value="Genomic_DNA"/>
</dbReference>
<dbReference type="SUPFAM" id="SSF53335">
    <property type="entry name" value="S-adenosyl-L-methionine-dependent methyltransferases"/>
    <property type="match status" value="1"/>
</dbReference>
<dbReference type="InterPro" id="IPR029063">
    <property type="entry name" value="SAM-dependent_MTases_sf"/>
</dbReference>
<name>A0AAV4H2G8_9GAST</name>